<reference evidence="2" key="1">
    <citation type="submission" date="2016-11" db="EMBL/GenBank/DDBJ databases">
        <authorList>
            <person name="Varghese N."/>
            <person name="Submissions S."/>
        </authorList>
    </citation>
    <scope>NUCLEOTIDE SEQUENCE</scope>
    <source>
        <strain evidence="2">DSM 4029</strain>
    </source>
</reference>
<dbReference type="Pfam" id="PF05014">
    <property type="entry name" value="Nuc_deoxyrib_tr"/>
    <property type="match status" value="2"/>
</dbReference>
<reference evidence="3" key="2">
    <citation type="submission" date="2016-11" db="EMBL/GenBank/DDBJ databases">
        <authorList>
            <person name="Jaros S."/>
            <person name="Januszkiewicz K."/>
            <person name="Wedrychowicz H."/>
        </authorList>
    </citation>
    <scope>NUCLEOTIDE SEQUENCE [LARGE SCALE GENOMIC DNA]</scope>
    <source>
        <strain evidence="3">DSM 4029</strain>
    </source>
</reference>
<dbReference type="PANTHER" id="PTHR15364:SF0">
    <property type="entry name" value="2'-DEOXYNUCLEOSIDE 5'-PHOSPHATE N-HYDROLASE 1"/>
    <property type="match status" value="1"/>
</dbReference>
<keyword evidence="4" id="KW-1185">Reference proteome</keyword>
<evidence type="ECO:0000313" key="4">
    <source>
        <dbReference type="Proteomes" id="UP000474718"/>
    </source>
</evidence>
<dbReference type="AlphaFoldDB" id="A0AAQ1RUX1"/>
<dbReference type="InterPro" id="IPR007710">
    <property type="entry name" value="Nucleoside_deoxyribTrfase"/>
</dbReference>
<dbReference type="InterPro" id="IPR051239">
    <property type="entry name" value="2'-dNMP_N-hydrolase"/>
</dbReference>
<proteinExistence type="predicted"/>
<dbReference type="EMBL" id="FQVY01000001">
    <property type="protein sequence ID" value="SHF66814.1"/>
    <property type="molecule type" value="Genomic_DNA"/>
</dbReference>
<reference evidence="1 4" key="3">
    <citation type="journal article" date="2019" name="Nat. Med.">
        <title>A library of human gut bacterial isolates paired with longitudinal multiomics data enables mechanistic microbiome research.</title>
        <authorList>
            <person name="Poyet M."/>
            <person name="Groussin M."/>
            <person name="Gibbons S.M."/>
            <person name="Avila-Pacheco J."/>
            <person name="Jiang X."/>
            <person name="Kearney S.M."/>
            <person name="Perrotta A.R."/>
            <person name="Berdy B."/>
            <person name="Zhao S."/>
            <person name="Lieberman T.D."/>
            <person name="Swanson P.K."/>
            <person name="Smith M."/>
            <person name="Roesemann S."/>
            <person name="Alexander J.E."/>
            <person name="Rich S.A."/>
            <person name="Livny J."/>
            <person name="Vlamakis H."/>
            <person name="Clish C."/>
            <person name="Bullock K."/>
            <person name="Deik A."/>
            <person name="Scott J."/>
            <person name="Pierce K.A."/>
            <person name="Xavier R.J."/>
            <person name="Alm E.J."/>
        </authorList>
    </citation>
    <scope>NUCLEOTIDE SEQUENCE [LARGE SCALE GENOMIC DNA]</scope>
    <source>
        <strain evidence="1 4">BIOML-A2</strain>
    </source>
</reference>
<dbReference type="RefSeq" id="WP_044992445.1">
    <property type="nucleotide sequence ID" value="NZ_FQVY01000001.1"/>
</dbReference>
<organism evidence="2 3">
    <name type="scientific">Bittarella massiliensis</name>
    <name type="common">ex Durand et al. 2017</name>
    <dbReference type="NCBI Taxonomy" id="1720313"/>
    <lineage>
        <taxon>Bacteria</taxon>
        <taxon>Bacillati</taxon>
        <taxon>Bacillota</taxon>
        <taxon>Clostridia</taxon>
        <taxon>Eubacteriales</taxon>
        <taxon>Oscillospiraceae</taxon>
        <taxon>Bittarella (ex Durand et al. 2017)</taxon>
    </lineage>
</organism>
<protein>
    <submittedName>
        <fullName evidence="2">Nucleoside 2-deoxyribosyltransferase</fullName>
    </submittedName>
</protein>
<dbReference type="Proteomes" id="UP000474718">
    <property type="component" value="Unassembled WGS sequence"/>
</dbReference>
<evidence type="ECO:0000313" key="2">
    <source>
        <dbReference type="EMBL" id="SHF66814.1"/>
    </source>
</evidence>
<dbReference type="EMBL" id="WWVX01000001">
    <property type="protein sequence ID" value="MZL68614.1"/>
    <property type="molecule type" value="Genomic_DNA"/>
</dbReference>
<dbReference type="SUPFAM" id="SSF52309">
    <property type="entry name" value="N-(deoxy)ribosyltransferase-like"/>
    <property type="match status" value="2"/>
</dbReference>
<sequence>MHQYSQYPDESLYIAGPECFYTGGSNFLAAMRKESEFYGFQVALPNDKKLDWSDTEPRDNARSIFQNCADSMAVSTAILADLESFRGTEPDGGTIYEIGMAYARGLRCYAYTRDLRPVVHKYQRAALKEDGKVYDLDGRVLPHMDIPFAPCIVGSCKIVEGKYTDCLKALRTDLDEERKHKAKRQTPAVDHSAEVTLEKGDKPVVYLAGPERYDPDAAEKYAAMKKLCEERGLVAITPLDAAPGVAEVESDDPYTKAYNLFDRWQQHVRNCDIIIADLSDYHGFEPNSDVAFECGMAWQLGKKCFAYMHDATWMRQRIAHYGEDKDNRDIYGNDVENFNYPVNLMFSGSMPVYGGKFEEIIDQVMEELNK</sequence>
<comment type="caution">
    <text evidence="2">The sequence shown here is derived from an EMBL/GenBank/DDBJ whole genome shotgun (WGS) entry which is preliminary data.</text>
</comment>
<name>A0AAQ1RUX1_9FIRM</name>
<gene>
    <name evidence="1" type="ORF">GT747_02330</name>
    <name evidence="2" type="ORF">SAMN05444424_0265</name>
</gene>
<dbReference type="Proteomes" id="UP000184089">
    <property type="component" value="Unassembled WGS sequence"/>
</dbReference>
<dbReference type="GO" id="GO:0009159">
    <property type="term" value="P:deoxyribonucleoside monophosphate catabolic process"/>
    <property type="evidence" value="ECO:0007669"/>
    <property type="project" value="TreeGrafter"/>
</dbReference>
<evidence type="ECO:0000313" key="1">
    <source>
        <dbReference type="EMBL" id="MZL68614.1"/>
    </source>
</evidence>
<evidence type="ECO:0000313" key="3">
    <source>
        <dbReference type="Proteomes" id="UP000184089"/>
    </source>
</evidence>
<accession>A0AAQ1RUX1</accession>
<dbReference type="Gene3D" id="3.40.50.450">
    <property type="match status" value="2"/>
</dbReference>
<dbReference type="GO" id="GO:0070694">
    <property type="term" value="F:5-hydroxymethyl-dUMP N-hydrolase activity"/>
    <property type="evidence" value="ECO:0007669"/>
    <property type="project" value="TreeGrafter"/>
</dbReference>
<dbReference type="PANTHER" id="PTHR15364">
    <property type="entry name" value="2'-DEOXYNUCLEOSIDE 5'-PHOSPHATE N-HYDROLASE 1"/>
    <property type="match status" value="1"/>
</dbReference>